<evidence type="ECO:0000256" key="1">
    <source>
        <dbReference type="SAM" id="MobiDB-lite"/>
    </source>
</evidence>
<reference evidence="2 3" key="1">
    <citation type="journal article" date="2023" name="Sci. Data">
        <title>Genome assembly of the Korean intertidal mud-creeper Batillaria attramentaria.</title>
        <authorList>
            <person name="Patra A.K."/>
            <person name="Ho P.T."/>
            <person name="Jun S."/>
            <person name="Lee S.J."/>
            <person name="Kim Y."/>
            <person name="Won Y.J."/>
        </authorList>
    </citation>
    <scope>NUCLEOTIDE SEQUENCE [LARGE SCALE GENOMIC DNA]</scope>
    <source>
        <strain evidence="2">Wonlab-2016</strain>
    </source>
</reference>
<dbReference type="AlphaFoldDB" id="A0ABD0JVM6"/>
<feature type="region of interest" description="Disordered" evidence="1">
    <location>
        <begin position="158"/>
        <end position="216"/>
    </location>
</feature>
<protein>
    <submittedName>
        <fullName evidence="2">Uncharacterized protein</fullName>
    </submittedName>
</protein>
<name>A0ABD0JVM6_9CAEN</name>
<dbReference type="Proteomes" id="UP001519460">
    <property type="component" value="Unassembled WGS sequence"/>
</dbReference>
<feature type="region of interest" description="Disordered" evidence="1">
    <location>
        <begin position="244"/>
        <end position="315"/>
    </location>
</feature>
<sequence>MTVVASNVSWYLGCVSGCPEDDAVCIQCRCCPSPEVYDAAQAGRPRDSMVFGPPAQSSPFVVVYGDDYEVQRVIRKRRVSASSLFVGCATGGPDCCHSSCYPRPDERYDVEDVPLPSRRQRKSPVMTEGRTNVHQLHQKSSDSLTICFERHRAQHRPLEVLQELPEGDSYGRARGSGDTTESWQGSTPFDTPRSSCGMDETFQGAAGSQTTQGFSTSRMDETIQGAIASQTTQRLGAGRIDETFQGATGSQTTQGPSTGQMDETWQGVVVNPSAETYDRRNADRTDKAWKETVARPPPATYDTRNDSPMNEMPMGTVVSPSAEIWARYTTTGRFGETYDRFSAGKTHETWQGADVSPPAETDDRWSPYQMVETCPRVDETQGGTVVSPPCETYDRWSPYRMAETYHSPTVDETQGGTVVSPRAVTYGKYCTCHQTAPLAIPPTRIWDRRGSGLTHETWQDRATVSPLAERYDRYSSDPTVETYYSQNWQGTENRQPAETYTTQHTDPTVEIYNDQSIGRPYRTWQGVDYSQPVESYNRFSTDSFLEAYDRHRTGRMYQTWEGVSVSPPAETYDVYSRDPMLEAYYRHSAGQMDETWQGAVGSPPAETYYGPNTEPVVEMYNIHSTSHMYETPRGTFVNTQAQTYNTRQSTDPMSGTNRMNEPWHGPLLSPPTDSRDRSAEPAYYHHYY</sequence>
<feature type="region of interest" description="Disordered" evidence="1">
    <location>
        <begin position="115"/>
        <end position="136"/>
    </location>
</feature>
<feature type="compositionally biased region" description="Polar residues" evidence="1">
    <location>
        <begin position="206"/>
        <end position="216"/>
    </location>
</feature>
<feature type="compositionally biased region" description="Polar residues" evidence="1">
    <location>
        <begin position="646"/>
        <end position="659"/>
    </location>
</feature>
<organism evidence="2 3">
    <name type="scientific">Batillaria attramentaria</name>
    <dbReference type="NCBI Taxonomy" id="370345"/>
    <lineage>
        <taxon>Eukaryota</taxon>
        <taxon>Metazoa</taxon>
        <taxon>Spiralia</taxon>
        <taxon>Lophotrochozoa</taxon>
        <taxon>Mollusca</taxon>
        <taxon>Gastropoda</taxon>
        <taxon>Caenogastropoda</taxon>
        <taxon>Sorbeoconcha</taxon>
        <taxon>Cerithioidea</taxon>
        <taxon>Batillariidae</taxon>
        <taxon>Batillaria</taxon>
    </lineage>
</organism>
<evidence type="ECO:0000313" key="3">
    <source>
        <dbReference type="Proteomes" id="UP001519460"/>
    </source>
</evidence>
<feature type="region of interest" description="Disordered" evidence="1">
    <location>
        <begin position="646"/>
        <end position="688"/>
    </location>
</feature>
<feature type="compositionally biased region" description="Low complexity" evidence="1">
    <location>
        <begin position="245"/>
        <end position="260"/>
    </location>
</feature>
<gene>
    <name evidence="2" type="ORF">BaRGS_00029578</name>
</gene>
<keyword evidence="3" id="KW-1185">Reference proteome</keyword>
<comment type="caution">
    <text evidence="2">The sequence shown here is derived from an EMBL/GenBank/DDBJ whole genome shotgun (WGS) entry which is preliminary data.</text>
</comment>
<dbReference type="EMBL" id="JACVVK020000309">
    <property type="protein sequence ID" value="KAK7479137.1"/>
    <property type="molecule type" value="Genomic_DNA"/>
</dbReference>
<evidence type="ECO:0000313" key="2">
    <source>
        <dbReference type="EMBL" id="KAK7479137.1"/>
    </source>
</evidence>
<feature type="compositionally biased region" description="Basic and acidic residues" evidence="1">
    <location>
        <begin position="276"/>
        <end position="293"/>
    </location>
</feature>
<accession>A0ABD0JVM6</accession>
<proteinExistence type="predicted"/>
<feature type="compositionally biased region" description="Polar residues" evidence="1">
    <location>
        <begin position="177"/>
        <end position="194"/>
    </location>
</feature>